<organism evidence="1">
    <name type="scientific">Siphoviridae sp. ctOkv13</name>
    <dbReference type="NCBI Taxonomy" id="2826314"/>
    <lineage>
        <taxon>Viruses</taxon>
        <taxon>Duplodnaviria</taxon>
        <taxon>Heunggongvirae</taxon>
        <taxon>Uroviricota</taxon>
        <taxon>Caudoviricetes</taxon>
    </lineage>
</organism>
<proteinExistence type="predicted"/>
<reference evidence="1" key="1">
    <citation type="journal article" date="2021" name="Proc. Natl. Acad. Sci. U.S.A.">
        <title>A Catalog of Tens of Thousands of Viruses from Human Metagenomes Reveals Hidden Associations with Chronic Diseases.</title>
        <authorList>
            <person name="Tisza M.J."/>
            <person name="Buck C.B."/>
        </authorList>
    </citation>
    <scope>NUCLEOTIDE SEQUENCE</scope>
    <source>
        <strain evidence="1">CtOkv13</strain>
    </source>
</reference>
<accession>A0A8S5M2Z9</accession>
<protein>
    <submittedName>
        <fullName evidence="1">Uncharacterized protein</fullName>
    </submittedName>
</protein>
<dbReference type="EMBL" id="BK014805">
    <property type="protein sequence ID" value="DAD76610.1"/>
    <property type="molecule type" value="Genomic_DNA"/>
</dbReference>
<name>A0A8S5M2Z9_9CAUD</name>
<evidence type="ECO:0000313" key="1">
    <source>
        <dbReference type="EMBL" id="DAD76610.1"/>
    </source>
</evidence>
<sequence>MEFNDKSNLPVYKQNEKHFKQYHRICVLDTETTDRY</sequence>